<dbReference type="InterPro" id="IPR045526">
    <property type="entry name" value="DUF6471"/>
</dbReference>
<comment type="caution">
    <text evidence="2">The sequence shown here is derived from an EMBL/GenBank/DDBJ whole genome shotgun (WGS) entry which is preliminary data.</text>
</comment>
<reference evidence="2 3" key="1">
    <citation type="submission" date="2024-01" db="EMBL/GenBank/DDBJ databases">
        <title>The diversity of rhizobia nodulating Mimosa spp. in eleven states of Brazil covering several biomes is determined by host plant, location, and edaphic factors.</title>
        <authorList>
            <person name="Rouws L."/>
            <person name="Barauna A."/>
            <person name="Beukes C."/>
            <person name="De Faria S.M."/>
            <person name="Gross E."/>
            <person name="Dos Reis Junior F.B."/>
            <person name="Simon M."/>
            <person name="Maluk M."/>
            <person name="Odee D.W."/>
            <person name="Kenicer G."/>
            <person name="Young J.P.W."/>
            <person name="Reis V.M."/>
            <person name="Zilli J."/>
            <person name="James E.K."/>
        </authorList>
    </citation>
    <scope>NUCLEOTIDE SEQUENCE [LARGE SCALE GENOMIC DNA]</scope>
    <source>
        <strain evidence="2 3">JPY530</strain>
    </source>
</reference>
<protein>
    <submittedName>
        <fullName evidence="2">DUF6471 domain-containing protein</fullName>
    </submittedName>
</protein>
<proteinExistence type="predicted"/>
<sequence length="169" mass="18641">MTVDALWSKLASRAIRVALARRDVSYAQLADALNTMGLSESSRSVEGKMQRGTFRFSFFLQSLAASDNEYPERWSVLLRSGKSWEKCAAEVIQAELAAQPWLNHILLSQRLAEIGVEVAAETLKGQIVDGTLSTALFLQCATVCRFPDLHFFLDVRDMIDAAVAGASTR</sequence>
<organism evidence="2 3">
    <name type="scientific">Paraburkholderia azotifigens</name>
    <dbReference type="NCBI Taxonomy" id="2057004"/>
    <lineage>
        <taxon>Bacteria</taxon>
        <taxon>Pseudomonadati</taxon>
        <taxon>Pseudomonadota</taxon>
        <taxon>Betaproteobacteria</taxon>
        <taxon>Burkholderiales</taxon>
        <taxon>Burkholderiaceae</taxon>
        <taxon>Paraburkholderia</taxon>
    </lineage>
</organism>
<feature type="domain" description="DUF6471" evidence="1">
    <location>
        <begin position="84"/>
        <end position="144"/>
    </location>
</feature>
<name>A0ABU9QVL6_9BURK</name>
<evidence type="ECO:0000259" key="1">
    <source>
        <dbReference type="Pfam" id="PF20075"/>
    </source>
</evidence>
<dbReference type="RefSeq" id="WP_342958595.1">
    <property type="nucleotide sequence ID" value="NZ_JAZHFZ010000002.1"/>
</dbReference>
<gene>
    <name evidence="2" type="ORF">V4C56_04285</name>
</gene>
<keyword evidence="3" id="KW-1185">Reference proteome</keyword>
<evidence type="ECO:0000313" key="2">
    <source>
        <dbReference type="EMBL" id="MEM5338844.1"/>
    </source>
</evidence>
<feature type="domain" description="DUF6471" evidence="1">
    <location>
        <begin position="7"/>
        <end position="66"/>
    </location>
</feature>
<dbReference type="EMBL" id="JAZHGA010000002">
    <property type="protein sequence ID" value="MEM5338844.1"/>
    <property type="molecule type" value="Genomic_DNA"/>
</dbReference>
<evidence type="ECO:0000313" key="3">
    <source>
        <dbReference type="Proteomes" id="UP001481677"/>
    </source>
</evidence>
<accession>A0ABU9QVL6</accession>
<dbReference type="Pfam" id="PF20075">
    <property type="entry name" value="DUF6471"/>
    <property type="match status" value="2"/>
</dbReference>
<dbReference type="Proteomes" id="UP001481677">
    <property type="component" value="Unassembled WGS sequence"/>
</dbReference>